<evidence type="ECO:0000313" key="2">
    <source>
        <dbReference type="Proteomes" id="UP000236630"/>
    </source>
</evidence>
<comment type="caution">
    <text evidence="1">The sequence shown here is derived from an EMBL/GenBank/DDBJ whole genome shotgun (WGS) entry which is preliminary data.</text>
</comment>
<gene>
    <name evidence="1" type="ORF">CUMW_262710</name>
</gene>
<protein>
    <submittedName>
        <fullName evidence="1">Uncharacterized protein</fullName>
    </submittedName>
</protein>
<dbReference type="Proteomes" id="UP000236630">
    <property type="component" value="Unassembled WGS sequence"/>
</dbReference>
<dbReference type="EMBL" id="BDQV01000843">
    <property type="protein sequence ID" value="GAY68255.1"/>
    <property type="molecule type" value="Genomic_DNA"/>
</dbReference>
<organism evidence="1 2">
    <name type="scientific">Citrus unshiu</name>
    <name type="common">Satsuma mandarin</name>
    <name type="synonym">Citrus nobilis var. unshiu</name>
    <dbReference type="NCBI Taxonomy" id="55188"/>
    <lineage>
        <taxon>Eukaryota</taxon>
        <taxon>Viridiplantae</taxon>
        <taxon>Streptophyta</taxon>
        <taxon>Embryophyta</taxon>
        <taxon>Tracheophyta</taxon>
        <taxon>Spermatophyta</taxon>
        <taxon>Magnoliopsida</taxon>
        <taxon>eudicotyledons</taxon>
        <taxon>Gunneridae</taxon>
        <taxon>Pentapetalae</taxon>
        <taxon>rosids</taxon>
        <taxon>malvids</taxon>
        <taxon>Sapindales</taxon>
        <taxon>Rutaceae</taxon>
        <taxon>Aurantioideae</taxon>
        <taxon>Citrus</taxon>
    </lineage>
</organism>
<proteinExistence type="predicted"/>
<keyword evidence="2" id="KW-1185">Reference proteome</keyword>
<sequence>MDPHDVDVEDKADWSSRTKTIFICIVHDHVKKESVWSEAISKMNNNNNNEDDDIDSLTYIEVATAIKIYEKQQRTIKRQCYTGQLSGIDFVQELLHGHPNRMIVEQDDTEHT</sequence>
<reference evidence="1 2" key="1">
    <citation type="journal article" date="2017" name="Front. Genet.">
        <title>Draft sequencing of the heterozygous diploid genome of Satsuma (Citrus unshiu Marc.) using a hybrid assembly approach.</title>
        <authorList>
            <person name="Shimizu T."/>
            <person name="Tanizawa Y."/>
            <person name="Mochizuki T."/>
            <person name="Nagasaki H."/>
            <person name="Yoshioka T."/>
            <person name="Toyoda A."/>
            <person name="Fujiyama A."/>
            <person name="Kaminuma E."/>
            <person name="Nakamura Y."/>
        </authorList>
    </citation>
    <scope>NUCLEOTIDE SEQUENCE [LARGE SCALE GENOMIC DNA]</scope>
    <source>
        <strain evidence="2">cv. Miyagawa wase</strain>
    </source>
</reference>
<feature type="non-terminal residue" evidence="1">
    <location>
        <position position="112"/>
    </location>
</feature>
<accession>A0A2H5QVE7</accession>
<dbReference type="AlphaFoldDB" id="A0A2H5QVE7"/>
<evidence type="ECO:0000313" key="1">
    <source>
        <dbReference type="EMBL" id="GAY68255.1"/>
    </source>
</evidence>
<name>A0A2H5QVE7_CITUN</name>